<comment type="caution">
    <text evidence="1">The sequence shown here is derived from an EMBL/GenBank/DDBJ whole genome shotgun (WGS) entry which is preliminary data.</text>
</comment>
<dbReference type="AlphaFoldDB" id="A0A8T0F5J0"/>
<proteinExistence type="predicted"/>
<name>A0A8T0F5J0_ARGBR</name>
<evidence type="ECO:0000313" key="1">
    <source>
        <dbReference type="EMBL" id="KAF8784669.1"/>
    </source>
</evidence>
<sequence>MSEGKPWIDPCGFNIDEISRKKIKISLKNHIPKIEEGIKNIIKRLTDLKKFMISTFNVNEETLISQQYKFLNPPQNIRNIYIRAYHILQVNVMALVQMLKEYDNEDDYSTKLENIKNHLRVLICELQPVLLSEGLKVEDVTEELMSEAFKNSRGSLMIVKHFVAIRQIDNNMKYLSDDFEKIQFISNEELRNEQPSI</sequence>
<organism evidence="1 2">
    <name type="scientific">Argiope bruennichi</name>
    <name type="common">Wasp spider</name>
    <name type="synonym">Aranea bruennichi</name>
    <dbReference type="NCBI Taxonomy" id="94029"/>
    <lineage>
        <taxon>Eukaryota</taxon>
        <taxon>Metazoa</taxon>
        <taxon>Ecdysozoa</taxon>
        <taxon>Arthropoda</taxon>
        <taxon>Chelicerata</taxon>
        <taxon>Arachnida</taxon>
        <taxon>Araneae</taxon>
        <taxon>Araneomorphae</taxon>
        <taxon>Entelegynae</taxon>
        <taxon>Araneoidea</taxon>
        <taxon>Araneidae</taxon>
        <taxon>Argiope</taxon>
    </lineage>
</organism>
<reference evidence="1" key="1">
    <citation type="journal article" date="2020" name="bioRxiv">
        <title>Chromosome-level reference genome of the European wasp spider Argiope bruennichi: a resource for studies on range expansion and evolutionary adaptation.</title>
        <authorList>
            <person name="Sheffer M.M."/>
            <person name="Hoppe A."/>
            <person name="Krehenwinkel H."/>
            <person name="Uhl G."/>
            <person name="Kuss A.W."/>
            <person name="Jensen L."/>
            <person name="Jensen C."/>
            <person name="Gillespie R.G."/>
            <person name="Hoff K.J."/>
            <person name="Prost S."/>
        </authorList>
    </citation>
    <scope>NUCLEOTIDE SEQUENCE</scope>
</reference>
<reference evidence="1" key="2">
    <citation type="submission" date="2020-06" db="EMBL/GenBank/DDBJ databases">
        <authorList>
            <person name="Sheffer M."/>
        </authorList>
    </citation>
    <scope>NUCLEOTIDE SEQUENCE</scope>
</reference>
<dbReference type="EMBL" id="JABXBU010000030">
    <property type="protein sequence ID" value="KAF8784669.1"/>
    <property type="molecule type" value="Genomic_DNA"/>
</dbReference>
<dbReference type="Proteomes" id="UP000807504">
    <property type="component" value="Unassembled WGS sequence"/>
</dbReference>
<gene>
    <name evidence="1" type="ORF">HNY73_010317</name>
</gene>
<accession>A0A8T0F5J0</accession>
<keyword evidence="2" id="KW-1185">Reference proteome</keyword>
<protein>
    <submittedName>
        <fullName evidence="1">Uncharacterized protein</fullName>
    </submittedName>
</protein>
<evidence type="ECO:0000313" key="2">
    <source>
        <dbReference type="Proteomes" id="UP000807504"/>
    </source>
</evidence>